<evidence type="ECO:0000259" key="2">
    <source>
        <dbReference type="PROSITE" id="PS50157"/>
    </source>
</evidence>
<feature type="domain" description="C2H2-type" evidence="2">
    <location>
        <begin position="225"/>
        <end position="252"/>
    </location>
</feature>
<comment type="caution">
    <text evidence="3">The sequence shown here is derived from an EMBL/GenBank/DDBJ whole genome shotgun (WGS) entry which is preliminary data.</text>
</comment>
<name>A0ABD3LJW1_EUCGL</name>
<dbReference type="Pfam" id="PF13912">
    <property type="entry name" value="zf-C2H2_6"/>
    <property type="match status" value="1"/>
</dbReference>
<dbReference type="Proteomes" id="UP001634007">
    <property type="component" value="Unassembled WGS sequence"/>
</dbReference>
<sequence length="291" mass="32041">MEAQANCPRGLRVGNLLPIMPDPTQRAFEFPNNIQTTYSPNRFILPQYSFYNPVAFGSSLSPDVESNALILVNNQVHASYLISDSSRVFEPSFSMVDVSGLISLLGDMTNLQYCFEPFNGSIYRINRYPYGDRNGLTSFLENAGPHCALVIEPFRVGILPSSLYAPEFIPMRSQQVPLDTEVATQVLGFRGTAGFMSNNSWLRNSQENLLRMRGSTPQSNFPRNYVCTLCNMSFPTGYALGGHMSGHARKRKLEALLNATENLQPGAGGSSPEAATSQGFENASVVKVEFP</sequence>
<keyword evidence="1" id="KW-0863">Zinc-finger</keyword>
<evidence type="ECO:0000256" key="1">
    <source>
        <dbReference type="PROSITE-ProRule" id="PRU00042"/>
    </source>
</evidence>
<reference evidence="3 4" key="1">
    <citation type="submission" date="2024-11" db="EMBL/GenBank/DDBJ databases">
        <title>Chromosome-level genome assembly of Eucalyptus globulus Labill. provides insights into its genome evolution.</title>
        <authorList>
            <person name="Li X."/>
        </authorList>
    </citation>
    <scope>NUCLEOTIDE SEQUENCE [LARGE SCALE GENOMIC DNA]</scope>
    <source>
        <strain evidence="3">CL2024</strain>
        <tissue evidence="3">Fresh tender leaves</tissue>
    </source>
</reference>
<dbReference type="GO" id="GO:0008270">
    <property type="term" value="F:zinc ion binding"/>
    <property type="evidence" value="ECO:0007669"/>
    <property type="project" value="UniProtKB-KW"/>
</dbReference>
<organism evidence="3 4">
    <name type="scientific">Eucalyptus globulus</name>
    <name type="common">Tasmanian blue gum</name>
    <dbReference type="NCBI Taxonomy" id="34317"/>
    <lineage>
        <taxon>Eukaryota</taxon>
        <taxon>Viridiplantae</taxon>
        <taxon>Streptophyta</taxon>
        <taxon>Embryophyta</taxon>
        <taxon>Tracheophyta</taxon>
        <taxon>Spermatophyta</taxon>
        <taxon>Magnoliopsida</taxon>
        <taxon>eudicotyledons</taxon>
        <taxon>Gunneridae</taxon>
        <taxon>Pentapetalae</taxon>
        <taxon>rosids</taxon>
        <taxon>malvids</taxon>
        <taxon>Myrtales</taxon>
        <taxon>Myrtaceae</taxon>
        <taxon>Myrtoideae</taxon>
        <taxon>Eucalypteae</taxon>
        <taxon>Eucalyptus</taxon>
    </lineage>
</organism>
<protein>
    <recommendedName>
        <fullName evidence="2">C2H2-type domain-containing protein</fullName>
    </recommendedName>
</protein>
<keyword evidence="4" id="KW-1185">Reference proteome</keyword>
<keyword evidence="1" id="KW-0862">Zinc</keyword>
<gene>
    <name evidence="3" type="ORF">ACJRO7_012831</name>
</gene>
<accession>A0ABD3LJW1</accession>
<dbReference type="PROSITE" id="PS00028">
    <property type="entry name" value="ZINC_FINGER_C2H2_1"/>
    <property type="match status" value="1"/>
</dbReference>
<dbReference type="InterPro" id="IPR013087">
    <property type="entry name" value="Znf_C2H2_type"/>
</dbReference>
<dbReference type="AlphaFoldDB" id="A0ABD3LJW1"/>
<dbReference type="PROSITE" id="PS50157">
    <property type="entry name" value="ZINC_FINGER_C2H2_2"/>
    <property type="match status" value="1"/>
</dbReference>
<dbReference type="EMBL" id="JBJKBG010000002">
    <property type="protein sequence ID" value="KAL3752074.1"/>
    <property type="molecule type" value="Genomic_DNA"/>
</dbReference>
<evidence type="ECO:0000313" key="4">
    <source>
        <dbReference type="Proteomes" id="UP001634007"/>
    </source>
</evidence>
<evidence type="ECO:0000313" key="3">
    <source>
        <dbReference type="EMBL" id="KAL3752074.1"/>
    </source>
</evidence>
<proteinExistence type="predicted"/>
<keyword evidence="1" id="KW-0479">Metal-binding</keyword>